<protein>
    <recommendedName>
        <fullName evidence="3">Adenylate kinase</fullName>
    </recommendedName>
</protein>
<sequence>MSEIIVVTGQSGVGKDYLVERAKPDTYGINHANWGDFFGEFAKQDKDTIVDNFTPDDERTAAIQKKIIQRVIKLQPAIVTSHPAKIEHGIEYVNWDIEKELDPSDYLFVRADPKLIAERVHERNMRGERKTTELSVDEIDYIQARKLEMMKALARHVGNRLTILDNNDENVDDNVSQIRSLLERLAIEKRNNEA</sequence>
<keyword evidence="2" id="KW-1185">Reference proteome</keyword>
<name>A0A4Q0AI89_9BACT</name>
<dbReference type="EMBL" id="SCKX01000001">
    <property type="protein sequence ID" value="RWZ78922.1"/>
    <property type="molecule type" value="Genomic_DNA"/>
</dbReference>
<organism evidence="1 2">
    <name type="scientific">Candidatus Microsaccharimonas sossegonensis</name>
    <dbReference type="NCBI Taxonomy" id="2506948"/>
    <lineage>
        <taxon>Bacteria</taxon>
        <taxon>Candidatus Saccharimonadota</taxon>
        <taxon>Candidatus Saccharimonadia</taxon>
        <taxon>Candidatus Saccharimonadales</taxon>
        <taxon>Candidatus Saccharimonadaceae</taxon>
        <taxon>Candidatus Microsaccharimonas</taxon>
    </lineage>
</organism>
<dbReference type="SUPFAM" id="SSF52540">
    <property type="entry name" value="P-loop containing nucleoside triphosphate hydrolases"/>
    <property type="match status" value="1"/>
</dbReference>
<dbReference type="Pfam" id="PF13207">
    <property type="entry name" value="AAA_17"/>
    <property type="match status" value="1"/>
</dbReference>
<proteinExistence type="predicted"/>
<comment type="caution">
    <text evidence="1">The sequence shown here is derived from an EMBL/GenBank/DDBJ whole genome shotgun (WGS) entry which is preliminary data.</text>
</comment>
<dbReference type="Proteomes" id="UP000289257">
    <property type="component" value="Unassembled WGS sequence"/>
</dbReference>
<dbReference type="InterPro" id="IPR027417">
    <property type="entry name" value="P-loop_NTPase"/>
</dbReference>
<evidence type="ECO:0000313" key="2">
    <source>
        <dbReference type="Proteomes" id="UP000289257"/>
    </source>
</evidence>
<dbReference type="AlphaFoldDB" id="A0A4Q0AI89"/>
<accession>A0A4Q0AI89</accession>
<evidence type="ECO:0000313" key="1">
    <source>
        <dbReference type="EMBL" id="RWZ78922.1"/>
    </source>
</evidence>
<evidence type="ECO:0008006" key="3">
    <source>
        <dbReference type="Google" id="ProtNLM"/>
    </source>
</evidence>
<gene>
    <name evidence="1" type="ORF">EOT05_04240</name>
</gene>
<reference evidence="1" key="1">
    <citation type="submission" date="2019-01" db="EMBL/GenBank/DDBJ databases">
        <title>Genomic signatures and co-occurrence patterns of the ultra-small Saccharimodia (Patescibacteria phylum) suggest a symbiotic lifestyle.</title>
        <authorList>
            <person name="Lemos L."/>
            <person name="Medeiros J."/>
            <person name="Andreote F."/>
            <person name="Fernandes G."/>
            <person name="Varani A."/>
            <person name="Oliveira G."/>
            <person name="Pylro V."/>
        </authorList>
    </citation>
    <scope>NUCLEOTIDE SEQUENCE [LARGE SCALE GENOMIC DNA]</scope>
    <source>
        <strain evidence="1">AMD02</strain>
    </source>
</reference>
<dbReference type="Gene3D" id="3.40.50.300">
    <property type="entry name" value="P-loop containing nucleotide triphosphate hydrolases"/>
    <property type="match status" value="1"/>
</dbReference>